<dbReference type="InterPro" id="IPR023214">
    <property type="entry name" value="HAD_sf"/>
</dbReference>
<name>A0A9D1N4V2_9FIRM</name>
<dbReference type="Pfam" id="PF13419">
    <property type="entry name" value="HAD_2"/>
    <property type="match status" value="1"/>
</dbReference>
<dbReference type="PANTHER" id="PTHR43434:SF1">
    <property type="entry name" value="PHOSPHOGLYCOLATE PHOSPHATASE"/>
    <property type="match status" value="1"/>
</dbReference>
<dbReference type="SFLD" id="SFLDS00003">
    <property type="entry name" value="Haloacid_Dehalogenase"/>
    <property type="match status" value="1"/>
</dbReference>
<dbReference type="SUPFAM" id="SSF56784">
    <property type="entry name" value="HAD-like"/>
    <property type="match status" value="1"/>
</dbReference>
<dbReference type="InterPro" id="IPR050155">
    <property type="entry name" value="HAD-like_hydrolase_sf"/>
</dbReference>
<dbReference type="GO" id="GO:0006281">
    <property type="term" value="P:DNA repair"/>
    <property type="evidence" value="ECO:0007669"/>
    <property type="project" value="TreeGrafter"/>
</dbReference>
<reference evidence="1" key="2">
    <citation type="journal article" date="2021" name="PeerJ">
        <title>Extensive microbial diversity within the chicken gut microbiome revealed by metagenomics and culture.</title>
        <authorList>
            <person name="Gilroy R."/>
            <person name="Ravi A."/>
            <person name="Getino M."/>
            <person name="Pursley I."/>
            <person name="Horton D.L."/>
            <person name="Alikhan N.F."/>
            <person name="Baker D."/>
            <person name="Gharbi K."/>
            <person name="Hall N."/>
            <person name="Watson M."/>
            <person name="Adriaenssens E.M."/>
            <person name="Foster-Nyarko E."/>
            <person name="Jarju S."/>
            <person name="Secka A."/>
            <person name="Antonio M."/>
            <person name="Oren A."/>
            <person name="Chaudhuri R.R."/>
            <person name="La Ragione R."/>
            <person name="Hildebrand F."/>
            <person name="Pallen M.J."/>
        </authorList>
    </citation>
    <scope>NUCLEOTIDE SEQUENCE</scope>
    <source>
        <strain evidence="1">ChiSjej4B22-8349</strain>
    </source>
</reference>
<dbReference type="Gene3D" id="3.40.50.1000">
    <property type="entry name" value="HAD superfamily/HAD-like"/>
    <property type="match status" value="1"/>
</dbReference>
<dbReference type="SFLD" id="SFLDG01135">
    <property type="entry name" value="C1.5.6:_HAD__Beta-PGM__Phospha"/>
    <property type="match status" value="1"/>
</dbReference>
<dbReference type="Gene3D" id="1.10.150.240">
    <property type="entry name" value="Putative phosphatase, domain 2"/>
    <property type="match status" value="1"/>
</dbReference>
<proteinExistence type="predicted"/>
<comment type="caution">
    <text evidence="1">The sequence shown here is derived from an EMBL/GenBank/DDBJ whole genome shotgun (WGS) entry which is preliminary data.</text>
</comment>
<dbReference type="GO" id="GO:0005829">
    <property type="term" value="C:cytosol"/>
    <property type="evidence" value="ECO:0007669"/>
    <property type="project" value="TreeGrafter"/>
</dbReference>
<dbReference type="InterPro" id="IPR036412">
    <property type="entry name" value="HAD-like_sf"/>
</dbReference>
<accession>A0A9D1N4V2</accession>
<evidence type="ECO:0000313" key="2">
    <source>
        <dbReference type="Proteomes" id="UP000824130"/>
    </source>
</evidence>
<dbReference type="PANTHER" id="PTHR43434">
    <property type="entry name" value="PHOSPHOGLYCOLATE PHOSPHATASE"/>
    <property type="match status" value="1"/>
</dbReference>
<dbReference type="InterPro" id="IPR006439">
    <property type="entry name" value="HAD-SF_hydro_IA"/>
</dbReference>
<reference evidence="1" key="1">
    <citation type="submission" date="2020-10" db="EMBL/GenBank/DDBJ databases">
        <authorList>
            <person name="Gilroy R."/>
        </authorList>
    </citation>
    <scope>NUCLEOTIDE SEQUENCE</scope>
    <source>
        <strain evidence="1">ChiSjej4B22-8349</strain>
    </source>
</reference>
<dbReference type="SFLD" id="SFLDG01129">
    <property type="entry name" value="C1.5:_HAD__Beta-PGM__Phosphata"/>
    <property type="match status" value="1"/>
</dbReference>
<dbReference type="PRINTS" id="PR00413">
    <property type="entry name" value="HADHALOGNASE"/>
</dbReference>
<sequence>MRYQLFIFDMDGTILDTLDDLAASTNYALACSGLPERTTDEIRRFVGNGVGELIDMAVPEGTNGAIKEKVLADFGSHYKEHCFDRTGPYKGIRECINALKTAGMKVAVVSNKMDYAVGELCDRFFPGVFDAAVGEKEGIRRKPWPDSVNHVISQLGVAKENAVYIGDSEVDIETAKNAGIDGIAVVWGFRDSDFLKEKGASVLVKDPEELCSMLLEQ</sequence>
<dbReference type="InterPro" id="IPR023198">
    <property type="entry name" value="PGP-like_dom2"/>
</dbReference>
<protein>
    <submittedName>
        <fullName evidence="1">HAD family hydrolase</fullName>
    </submittedName>
</protein>
<organism evidence="1 2">
    <name type="scientific">Candidatus Allocopromorpha excrementipullorum</name>
    <dbReference type="NCBI Taxonomy" id="2840743"/>
    <lineage>
        <taxon>Bacteria</taxon>
        <taxon>Bacillati</taxon>
        <taxon>Bacillota</taxon>
        <taxon>Clostridia</taxon>
        <taxon>Eubacteriales</taxon>
        <taxon>Eubacteriaceae</taxon>
        <taxon>Eubacteriaceae incertae sedis</taxon>
        <taxon>Candidatus Allocopromorpha</taxon>
    </lineage>
</organism>
<dbReference type="EMBL" id="DVOB01000012">
    <property type="protein sequence ID" value="HIU95203.1"/>
    <property type="molecule type" value="Genomic_DNA"/>
</dbReference>
<gene>
    <name evidence="1" type="ORF">IAD25_00635</name>
</gene>
<dbReference type="Proteomes" id="UP000824130">
    <property type="component" value="Unassembled WGS sequence"/>
</dbReference>
<dbReference type="GO" id="GO:0008967">
    <property type="term" value="F:phosphoglycolate phosphatase activity"/>
    <property type="evidence" value="ECO:0007669"/>
    <property type="project" value="TreeGrafter"/>
</dbReference>
<evidence type="ECO:0000313" key="1">
    <source>
        <dbReference type="EMBL" id="HIU95203.1"/>
    </source>
</evidence>
<keyword evidence="1" id="KW-0378">Hydrolase</keyword>
<dbReference type="InterPro" id="IPR041492">
    <property type="entry name" value="HAD_2"/>
</dbReference>
<dbReference type="NCBIfam" id="TIGR01549">
    <property type="entry name" value="HAD-SF-IA-v1"/>
    <property type="match status" value="1"/>
</dbReference>
<dbReference type="AlphaFoldDB" id="A0A9D1N4V2"/>